<accession>A0A397VMS7</accession>
<name>A0A397VMS7_9GLOM</name>
<dbReference type="Proteomes" id="UP000266673">
    <property type="component" value="Unassembled WGS sequence"/>
</dbReference>
<evidence type="ECO:0000313" key="3">
    <source>
        <dbReference type="Proteomes" id="UP000266673"/>
    </source>
</evidence>
<keyword evidence="3" id="KW-1185">Reference proteome</keyword>
<feature type="compositionally biased region" description="Acidic residues" evidence="1">
    <location>
        <begin position="184"/>
        <end position="194"/>
    </location>
</feature>
<dbReference type="AlphaFoldDB" id="A0A397VMS7"/>
<feature type="compositionally biased region" description="Low complexity" evidence="1">
    <location>
        <begin position="173"/>
        <end position="183"/>
    </location>
</feature>
<feature type="region of interest" description="Disordered" evidence="1">
    <location>
        <begin position="173"/>
        <end position="194"/>
    </location>
</feature>
<protein>
    <submittedName>
        <fullName evidence="2">Uncharacterized protein</fullName>
    </submittedName>
</protein>
<dbReference type="EMBL" id="QKWP01000271">
    <property type="protein sequence ID" value="RIB23262.1"/>
    <property type="molecule type" value="Genomic_DNA"/>
</dbReference>
<sequence length="194" mass="22349">MLWKIMNNISRSFRLLLSIKKNPSNEFDTQSIPINIPHLMFNATVTQELKTSGKTVHFGVETREYNSYTGNRDIHMPVTVFYPIQRNRFNHLRSNLKIGKLLMISGFLHIVKSTIMIEATDVDYLRQDTIYNTTKTPHQPSLPAFTDLDKIAEEINTPNPSIQKKQNIVNLDDINTNTIPTTNEDNESTSDEKR</sequence>
<dbReference type="OrthoDB" id="2433966at2759"/>
<gene>
    <name evidence="2" type="ORF">C2G38_2291528</name>
</gene>
<proteinExistence type="predicted"/>
<organism evidence="2 3">
    <name type="scientific">Gigaspora rosea</name>
    <dbReference type="NCBI Taxonomy" id="44941"/>
    <lineage>
        <taxon>Eukaryota</taxon>
        <taxon>Fungi</taxon>
        <taxon>Fungi incertae sedis</taxon>
        <taxon>Mucoromycota</taxon>
        <taxon>Glomeromycotina</taxon>
        <taxon>Glomeromycetes</taxon>
        <taxon>Diversisporales</taxon>
        <taxon>Gigasporaceae</taxon>
        <taxon>Gigaspora</taxon>
    </lineage>
</organism>
<evidence type="ECO:0000313" key="2">
    <source>
        <dbReference type="EMBL" id="RIB23262.1"/>
    </source>
</evidence>
<comment type="caution">
    <text evidence="2">The sequence shown here is derived from an EMBL/GenBank/DDBJ whole genome shotgun (WGS) entry which is preliminary data.</text>
</comment>
<reference evidence="2 3" key="1">
    <citation type="submission" date="2018-06" db="EMBL/GenBank/DDBJ databases">
        <title>Comparative genomics reveals the genomic features of Rhizophagus irregularis, R. cerebriforme, R. diaphanum and Gigaspora rosea, and their symbiotic lifestyle signature.</title>
        <authorList>
            <person name="Morin E."/>
            <person name="San Clemente H."/>
            <person name="Chen E.C.H."/>
            <person name="De La Providencia I."/>
            <person name="Hainaut M."/>
            <person name="Kuo A."/>
            <person name="Kohler A."/>
            <person name="Murat C."/>
            <person name="Tang N."/>
            <person name="Roy S."/>
            <person name="Loubradou J."/>
            <person name="Henrissat B."/>
            <person name="Grigoriev I.V."/>
            <person name="Corradi N."/>
            <person name="Roux C."/>
            <person name="Martin F.M."/>
        </authorList>
    </citation>
    <scope>NUCLEOTIDE SEQUENCE [LARGE SCALE GENOMIC DNA]</scope>
    <source>
        <strain evidence="2 3">DAOM 194757</strain>
    </source>
</reference>
<evidence type="ECO:0000256" key="1">
    <source>
        <dbReference type="SAM" id="MobiDB-lite"/>
    </source>
</evidence>